<evidence type="ECO:0000256" key="2">
    <source>
        <dbReference type="ARBA" id="ARBA00022833"/>
    </source>
</evidence>
<feature type="domain" description="Xylanolytic transcriptional activator regulatory" evidence="8">
    <location>
        <begin position="209"/>
        <end position="284"/>
    </location>
</feature>
<evidence type="ECO:0000256" key="4">
    <source>
        <dbReference type="ARBA" id="ARBA00023125"/>
    </source>
</evidence>
<keyword evidence="4" id="KW-0238">DNA-binding</keyword>
<evidence type="ECO:0000256" key="5">
    <source>
        <dbReference type="ARBA" id="ARBA00023163"/>
    </source>
</evidence>
<comment type="caution">
    <text evidence="9">The sequence shown here is derived from an EMBL/GenBank/DDBJ whole genome shotgun (WGS) entry which is preliminary data.</text>
</comment>
<dbReference type="InterPro" id="IPR051615">
    <property type="entry name" value="Transcr_Regulatory_Elem"/>
</dbReference>
<feature type="compositionally biased region" description="Polar residues" evidence="7">
    <location>
        <begin position="688"/>
        <end position="706"/>
    </location>
</feature>
<keyword evidence="1" id="KW-0479">Metal-binding</keyword>
<dbReference type="AlphaFoldDB" id="A0A9N9H514"/>
<dbReference type="InterPro" id="IPR007219">
    <property type="entry name" value="XnlR_reg_dom"/>
</dbReference>
<dbReference type="Proteomes" id="UP000789342">
    <property type="component" value="Unassembled WGS sequence"/>
</dbReference>
<dbReference type="GO" id="GO:0006351">
    <property type="term" value="P:DNA-templated transcription"/>
    <property type="evidence" value="ECO:0007669"/>
    <property type="project" value="InterPro"/>
</dbReference>
<proteinExistence type="predicted"/>
<dbReference type="GO" id="GO:0008270">
    <property type="term" value="F:zinc ion binding"/>
    <property type="evidence" value="ECO:0007669"/>
    <property type="project" value="InterPro"/>
</dbReference>
<dbReference type="EMBL" id="CAJVPV010011218">
    <property type="protein sequence ID" value="CAG8659003.1"/>
    <property type="molecule type" value="Genomic_DNA"/>
</dbReference>
<keyword evidence="2" id="KW-0862">Zinc</keyword>
<evidence type="ECO:0000256" key="3">
    <source>
        <dbReference type="ARBA" id="ARBA00023015"/>
    </source>
</evidence>
<dbReference type="GO" id="GO:0003677">
    <property type="term" value="F:DNA binding"/>
    <property type="evidence" value="ECO:0007669"/>
    <property type="project" value="UniProtKB-KW"/>
</dbReference>
<keyword evidence="10" id="KW-1185">Reference proteome</keyword>
<accession>A0A9N9H514</accession>
<keyword evidence="3" id="KW-0805">Transcription regulation</keyword>
<sequence>MAAKRTAPKTEQEQMNERLQRSENLLNKLDEDDSKSRKVCGVDYIDSLVDVLGLMKIEWTGRACYIRTMDGKNNSENILAEPPLPYIYLSENPAPEMVSHLVNLYFVHVHPYVPIIHKSDFLSRLNDKSNPNSPLLLCSVLAMGARYSDDPNVRLDPAKPETAGLIFYNRAKELLEDFMDAPRLSTVQSQLLMLKFQEGIRRSGFFFRSWLCFGLIIRMAQALGLDRNYDKWDAHISRADMITRKRVWQTCFVYDQFMSGAQGRDFAISLQTAGIELPTKEDFEDEQELQIQTDFVHFVRLTRILSGVISSIVPVGSGSSHPNWSSNPKLQILDTALDAWSQALPSRLRCQQPADNNNGLVPQAPFSHFAGFLNILYHTVSILLHRPYISSMDYGRVSQNNVNHANICTMAANSISQISQIMNDQWGSFVFQYPIRGGNYGTYCLVAASMIHLVNMSSPDLRFSQPAHDHFLSALEALKMCIEHSAAWDLRDKVQALEAAFHARKTCQPYGLIFHPGSHPGSPGANVHMNRRRPQMPRRRTNMPNVQDSNALADENGNLLSNSFPDNFSQFSPQSSSPPHFHERSLYMLTEDSDHNTLTKNFEFIPPQDSRDENSLLTTPISHIPMAGLTGPIANQFNPLISLDNAKRPFDVNGLSANGTIWDPNSLFLWTNTNGQHIWTENGGISPLSANTPISAASPPENQTPEHGSPYSHGSPEGSAVDPVVVASQNHEEVILTPESVAWYGTTV</sequence>
<gene>
    <name evidence="9" type="ORF">AMORRO_LOCUS10320</name>
</gene>
<evidence type="ECO:0000256" key="7">
    <source>
        <dbReference type="SAM" id="MobiDB-lite"/>
    </source>
</evidence>
<dbReference type="SMART" id="SM00906">
    <property type="entry name" value="Fungal_trans"/>
    <property type="match status" value="1"/>
</dbReference>
<dbReference type="CDD" id="cd12148">
    <property type="entry name" value="fungal_TF_MHR"/>
    <property type="match status" value="1"/>
</dbReference>
<reference evidence="9" key="1">
    <citation type="submission" date="2021-06" db="EMBL/GenBank/DDBJ databases">
        <authorList>
            <person name="Kallberg Y."/>
            <person name="Tangrot J."/>
            <person name="Rosling A."/>
        </authorList>
    </citation>
    <scope>NUCLEOTIDE SEQUENCE</scope>
    <source>
        <strain evidence="9">CL551</strain>
    </source>
</reference>
<keyword evidence="6" id="KW-0539">Nucleus</keyword>
<feature type="region of interest" description="Disordered" evidence="7">
    <location>
        <begin position="681"/>
        <end position="721"/>
    </location>
</feature>
<dbReference type="Pfam" id="PF04082">
    <property type="entry name" value="Fungal_trans"/>
    <property type="match status" value="1"/>
</dbReference>
<dbReference type="OrthoDB" id="2283631at2759"/>
<evidence type="ECO:0000259" key="8">
    <source>
        <dbReference type="SMART" id="SM00906"/>
    </source>
</evidence>
<evidence type="ECO:0000313" key="10">
    <source>
        <dbReference type="Proteomes" id="UP000789342"/>
    </source>
</evidence>
<name>A0A9N9H514_9GLOM</name>
<dbReference type="PANTHER" id="PTHR31313">
    <property type="entry name" value="TY1 ENHANCER ACTIVATOR"/>
    <property type="match status" value="1"/>
</dbReference>
<protein>
    <submittedName>
        <fullName evidence="9">15667_t:CDS:1</fullName>
    </submittedName>
</protein>
<keyword evidence="5" id="KW-0804">Transcription</keyword>
<evidence type="ECO:0000313" key="9">
    <source>
        <dbReference type="EMBL" id="CAG8659003.1"/>
    </source>
</evidence>
<organism evidence="9 10">
    <name type="scientific">Acaulospora morrowiae</name>
    <dbReference type="NCBI Taxonomy" id="94023"/>
    <lineage>
        <taxon>Eukaryota</taxon>
        <taxon>Fungi</taxon>
        <taxon>Fungi incertae sedis</taxon>
        <taxon>Mucoromycota</taxon>
        <taxon>Glomeromycotina</taxon>
        <taxon>Glomeromycetes</taxon>
        <taxon>Diversisporales</taxon>
        <taxon>Acaulosporaceae</taxon>
        <taxon>Acaulospora</taxon>
    </lineage>
</organism>
<dbReference type="PANTHER" id="PTHR31313:SF81">
    <property type="entry name" value="TY1 ENHANCER ACTIVATOR"/>
    <property type="match status" value="1"/>
</dbReference>
<evidence type="ECO:0000256" key="1">
    <source>
        <dbReference type="ARBA" id="ARBA00022723"/>
    </source>
</evidence>
<evidence type="ECO:0000256" key="6">
    <source>
        <dbReference type="ARBA" id="ARBA00023242"/>
    </source>
</evidence>